<proteinExistence type="predicted"/>
<sequence length="96" mass="10851">MTLDDAPLKAACENQLLDRRHQGSDAATGRRVLTAPTMRLLPHLQETALQKDRRLSRGESCTFMFRGDIYTSYNAAAVPFHCQLPQCYKQGSPTRR</sequence>
<dbReference type="Proteomes" id="UP000078340">
    <property type="component" value="Unassembled WGS sequence"/>
</dbReference>
<protein>
    <submittedName>
        <fullName evidence="1">Uncharacterized protein</fullName>
    </submittedName>
</protein>
<reference evidence="1 2" key="1">
    <citation type="submission" date="2016-02" db="EMBL/GenBank/DDBJ databases">
        <title>Biosynthesis of antibiotic leucinostatins and their inhibition on Phytophthora in bio-control Purpureocillium lilacinum.</title>
        <authorList>
            <person name="Wang G."/>
            <person name="Liu Z."/>
            <person name="Lin R."/>
            <person name="Li E."/>
            <person name="Mao Z."/>
            <person name="Ling J."/>
            <person name="Yin W."/>
            <person name="Xie B."/>
        </authorList>
    </citation>
    <scope>NUCLEOTIDE SEQUENCE [LARGE SCALE GENOMIC DNA]</scope>
    <source>
        <strain evidence="1">PLFJ-1</strain>
    </source>
</reference>
<dbReference type="EMBL" id="LSBI01000004">
    <property type="protein sequence ID" value="OAQ90974.1"/>
    <property type="molecule type" value="Genomic_DNA"/>
</dbReference>
<gene>
    <name evidence="1" type="ORF">VFPFJ_05133</name>
</gene>
<name>A0A179HLU3_PURLI</name>
<evidence type="ECO:0000313" key="1">
    <source>
        <dbReference type="EMBL" id="OAQ90974.1"/>
    </source>
</evidence>
<evidence type="ECO:0000313" key="2">
    <source>
        <dbReference type="Proteomes" id="UP000078340"/>
    </source>
</evidence>
<organism evidence="1 2">
    <name type="scientific">Purpureocillium lilacinum</name>
    <name type="common">Paecilomyces lilacinus</name>
    <dbReference type="NCBI Taxonomy" id="33203"/>
    <lineage>
        <taxon>Eukaryota</taxon>
        <taxon>Fungi</taxon>
        <taxon>Dikarya</taxon>
        <taxon>Ascomycota</taxon>
        <taxon>Pezizomycotina</taxon>
        <taxon>Sordariomycetes</taxon>
        <taxon>Hypocreomycetidae</taxon>
        <taxon>Hypocreales</taxon>
        <taxon>Ophiocordycipitaceae</taxon>
        <taxon>Purpureocillium</taxon>
    </lineage>
</organism>
<dbReference type="AlphaFoldDB" id="A0A179HLU3"/>
<comment type="caution">
    <text evidence="1">The sequence shown here is derived from an EMBL/GenBank/DDBJ whole genome shotgun (WGS) entry which is preliminary data.</text>
</comment>
<accession>A0A179HLU3</accession>